<keyword evidence="6" id="KW-0862">Zinc</keyword>
<dbReference type="PANTHER" id="PTHR11109">
    <property type="entry name" value="GTP CYCLOHYDROLASE I"/>
    <property type="match status" value="1"/>
</dbReference>
<dbReference type="STRING" id="120956.SAMN05421791_101356"/>
<sequence length="195" mass="22217">MMKEINLDRIEELVRQLLIEIGEDPDRDGLVETPRRVAKSLMETTASTRLDEFTEGKMFPTESSLNQQMVSVNNIPFYSMCEHHMLPFFGNVHVGYLPQDGQIIGLSKIPRLVNYASRKLNVQENITREVADILMTITNAKGVAVVVDARHMCVEMRGVQKVNSITRTNYYLGAFNEDVQLRNEFLQSLPKVNSL</sequence>
<dbReference type="InterPro" id="IPR018234">
    <property type="entry name" value="GTP_CycHdrlase_I_CS"/>
</dbReference>
<dbReference type="NCBIfam" id="NF006825">
    <property type="entry name" value="PRK09347.1-2"/>
    <property type="match status" value="1"/>
</dbReference>
<dbReference type="GO" id="GO:0046654">
    <property type="term" value="P:tetrahydrofolate biosynthetic process"/>
    <property type="evidence" value="ECO:0007669"/>
    <property type="project" value="UniProtKB-UniRule"/>
</dbReference>
<dbReference type="GO" id="GO:0005525">
    <property type="term" value="F:GTP binding"/>
    <property type="evidence" value="ECO:0007669"/>
    <property type="project" value="UniProtKB-KW"/>
</dbReference>
<evidence type="ECO:0000256" key="4">
    <source>
        <dbReference type="ARBA" id="ARBA00022801"/>
    </source>
</evidence>
<feature type="binding site" evidence="6">
    <location>
        <position position="84"/>
    </location>
    <ligand>
        <name>Zn(2+)</name>
        <dbReference type="ChEBI" id="CHEBI:29105"/>
    </ligand>
</feature>
<feature type="domain" description="GTP cyclohydrolase I" evidence="7">
    <location>
        <begin position="10"/>
        <end position="188"/>
    </location>
</feature>
<dbReference type="PANTHER" id="PTHR11109:SF7">
    <property type="entry name" value="GTP CYCLOHYDROLASE 1"/>
    <property type="match status" value="1"/>
</dbReference>
<keyword evidence="9" id="KW-1185">Reference proteome</keyword>
<dbReference type="EMBL" id="FNCK01000001">
    <property type="protein sequence ID" value="SDF89183.1"/>
    <property type="molecule type" value="Genomic_DNA"/>
</dbReference>
<dbReference type="InterPro" id="IPR020602">
    <property type="entry name" value="GTP_CycHdrlase_I_dom"/>
</dbReference>
<dbReference type="Gene3D" id="1.10.286.10">
    <property type="match status" value="1"/>
</dbReference>
<keyword evidence="4 6" id="KW-0378">Hydrolase</keyword>
<dbReference type="Pfam" id="PF01227">
    <property type="entry name" value="GTP_cyclohydroI"/>
    <property type="match status" value="1"/>
</dbReference>
<evidence type="ECO:0000259" key="7">
    <source>
        <dbReference type="Pfam" id="PF01227"/>
    </source>
</evidence>
<keyword evidence="5 6" id="KW-0342">GTP-binding</keyword>
<evidence type="ECO:0000256" key="2">
    <source>
        <dbReference type="ARBA" id="ARBA00005080"/>
    </source>
</evidence>
<evidence type="ECO:0000256" key="1">
    <source>
        <dbReference type="ARBA" id="ARBA00001052"/>
    </source>
</evidence>
<dbReference type="HAMAP" id="MF_00223">
    <property type="entry name" value="FolE"/>
    <property type="match status" value="1"/>
</dbReference>
<dbReference type="EC" id="3.5.4.16" evidence="6"/>
<dbReference type="GO" id="GO:0006730">
    <property type="term" value="P:one-carbon metabolic process"/>
    <property type="evidence" value="ECO:0007669"/>
    <property type="project" value="UniProtKB-UniRule"/>
</dbReference>
<evidence type="ECO:0000256" key="5">
    <source>
        <dbReference type="ARBA" id="ARBA00023134"/>
    </source>
</evidence>
<dbReference type="InterPro" id="IPR001474">
    <property type="entry name" value="GTP_CycHdrlase_I"/>
</dbReference>
<comment type="subunit">
    <text evidence="6">Homopolymer.</text>
</comment>
<feature type="binding site" evidence="6">
    <location>
        <position position="81"/>
    </location>
    <ligand>
        <name>Zn(2+)</name>
        <dbReference type="ChEBI" id="CHEBI:29105"/>
    </ligand>
</feature>
<accession>A0A1G7PSK4</accession>
<name>A0A1G7PSK4_9LACT</name>
<proteinExistence type="inferred from homology"/>
<evidence type="ECO:0000313" key="8">
    <source>
        <dbReference type="EMBL" id="SDF89183.1"/>
    </source>
</evidence>
<gene>
    <name evidence="6" type="primary">folE</name>
    <name evidence="8" type="ORF">SAMN05421791_101356</name>
</gene>
<dbReference type="GO" id="GO:0008270">
    <property type="term" value="F:zinc ion binding"/>
    <property type="evidence" value="ECO:0007669"/>
    <property type="project" value="UniProtKB-UniRule"/>
</dbReference>
<dbReference type="GO" id="GO:0006729">
    <property type="term" value="P:tetrahydrobiopterin biosynthetic process"/>
    <property type="evidence" value="ECO:0007669"/>
    <property type="project" value="TreeGrafter"/>
</dbReference>
<dbReference type="FunFam" id="3.30.1130.10:FF:000001">
    <property type="entry name" value="GTP cyclohydrolase 1"/>
    <property type="match status" value="1"/>
</dbReference>
<dbReference type="UniPathway" id="UPA00848">
    <property type="reaction ID" value="UER00151"/>
</dbReference>
<dbReference type="GO" id="GO:0003934">
    <property type="term" value="F:GTP cyclohydrolase I activity"/>
    <property type="evidence" value="ECO:0007669"/>
    <property type="project" value="UniProtKB-UniRule"/>
</dbReference>
<evidence type="ECO:0000256" key="6">
    <source>
        <dbReference type="HAMAP-Rule" id="MF_00223"/>
    </source>
</evidence>
<dbReference type="PROSITE" id="PS00859">
    <property type="entry name" value="GTP_CYCLOHYDROL_1_1"/>
    <property type="match status" value="1"/>
</dbReference>
<dbReference type="NCBIfam" id="NF006826">
    <property type="entry name" value="PRK09347.1-3"/>
    <property type="match status" value="1"/>
</dbReference>
<comment type="catalytic activity">
    <reaction evidence="1 6">
        <text>GTP + H2O = 7,8-dihydroneopterin 3'-triphosphate + formate + H(+)</text>
        <dbReference type="Rhea" id="RHEA:17473"/>
        <dbReference type="ChEBI" id="CHEBI:15377"/>
        <dbReference type="ChEBI" id="CHEBI:15378"/>
        <dbReference type="ChEBI" id="CHEBI:15740"/>
        <dbReference type="ChEBI" id="CHEBI:37565"/>
        <dbReference type="ChEBI" id="CHEBI:58462"/>
        <dbReference type="EC" id="3.5.4.16"/>
    </reaction>
</comment>
<comment type="pathway">
    <text evidence="2 6">Cofactor biosynthesis; 7,8-dihydroneopterin triphosphate biosynthesis; 7,8-dihydroneopterin triphosphate from GTP: step 1/1.</text>
</comment>
<reference evidence="8 9" key="1">
    <citation type="submission" date="2016-10" db="EMBL/GenBank/DDBJ databases">
        <authorList>
            <person name="de Groot N.N."/>
        </authorList>
    </citation>
    <scope>NUCLEOTIDE SEQUENCE [LARGE SCALE GENOMIC DNA]</scope>
    <source>
        <strain evidence="8 9">ATCC BAA-466</strain>
    </source>
</reference>
<dbReference type="AlphaFoldDB" id="A0A1G7PSK4"/>
<evidence type="ECO:0000313" key="9">
    <source>
        <dbReference type="Proteomes" id="UP000199708"/>
    </source>
</evidence>
<organism evidence="8 9">
    <name type="scientific">Facklamia miroungae</name>
    <dbReference type="NCBI Taxonomy" id="120956"/>
    <lineage>
        <taxon>Bacteria</taxon>
        <taxon>Bacillati</taxon>
        <taxon>Bacillota</taxon>
        <taxon>Bacilli</taxon>
        <taxon>Lactobacillales</taxon>
        <taxon>Aerococcaceae</taxon>
        <taxon>Facklamia</taxon>
    </lineage>
</organism>
<dbReference type="NCBIfam" id="TIGR00063">
    <property type="entry name" value="folE"/>
    <property type="match status" value="1"/>
</dbReference>
<protein>
    <recommendedName>
        <fullName evidence="6">GTP cyclohydrolase 1</fullName>
        <ecNumber evidence="6">3.5.4.16</ecNumber>
    </recommendedName>
    <alternativeName>
        <fullName evidence="6">GTP cyclohydrolase I</fullName>
        <shortName evidence="6">GTP-CH-I</shortName>
    </alternativeName>
</protein>
<dbReference type="GO" id="GO:0005737">
    <property type="term" value="C:cytoplasm"/>
    <property type="evidence" value="ECO:0007669"/>
    <property type="project" value="TreeGrafter"/>
</dbReference>
<keyword evidence="6" id="KW-0479">Metal-binding</keyword>
<dbReference type="InterPro" id="IPR043133">
    <property type="entry name" value="GTP-CH-I_C/QueF"/>
</dbReference>
<evidence type="ECO:0000256" key="3">
    <source>
        <dbReference type="ARBA" id="ARBA00022563"/>
    </source>
</evidence>
<dbReference type="SUPFAM" id="SSF55620">
    <property type="entry name" value="Tetrahydrobiopterin biosynthesis enzymes-like"/>
    <property type="match status" value="1"/>
</dbReference>
<keyword evidence="3 6" id="KW-0554">One-carbon metabolism</keyword>
<dbReference type="InterPro" id="IPR043134">
    <property type="entry name" value="GTP-CH-I_N"/>
</dbReference>
<keyword evidence="6" id="KW-0547">Nucleotide-binding</keyword>
<dbReference type="Gene3D" id="3.30.1130.10">
    <property type="match status" value="1"/>
</dbReference>
<comment type="similarity">
    <text evidence="6">Belongs to the GTP cyclohydrolase I family.</text>
</comment>
<feature type="binding site" evidence="6">
    <location>
        <position position="153"/>
    </location>
    <ligand>
        <name>Zn(2+)</name>
        <dbReference type="ChEBI" id="CHEBI:29105"/>
    </ligand>
</feature>
<dbReference type="Proteomes" id="UP000199708">
    <property type="component" value="Unassembled WGS sequence"/>
</dbReference>